<dbReference type="EMBL" id="JANUCP010000008">
    <property type="protein sequence ID" value="MCS3920926.1"/>
    <property type="molecule type" value="Genomic_DNA"/>
</dbReference>
<proteinExistence type="predicted"/>
<reference evidence="1 2" key="1">
    <citation type="submission" date="2022-08" db="EMBL/GenBank/DDBJ databases">
        <title>Bacterial and archaeal communities from various locations to study Microbial Dark Matter (Phase II).</title>
        <authorList>
            <person name="Stepanauskas R."/>
        </authorList>
    </citation>
    <scope>NUCLEOTIDE SEQUENCE [LARGE SCALE GENOMIC DNA]</scope>
    <source>
        <strain evidence="1 2">PD1</strain>
    </source>
</reference>
<keyword evidence="2" id="KW-1185">Reference proteome</keyword>
<evidence type="ECO:0000313" key="2">
    <source>
        <dbReference type="Proteomes" id="UP001204798"/>
    </source>
</evidence>
<evidence type="ECO:0000313" key="1">
    <source>
        <dbReference type="EMBL" id="MCS3920926.1"/>
    </source>
</evidence>
<gene>
    <name evidence="1" type="ORF">M2350_003367</name>
</gene>
<accession>A0ABT2ESJ4</accession>
<name>A0ABT2ESJ4_9BACT</name>
<protein>
    <recommendedName>
        <fullName evidence="3">PASTA domain-containing protein</fullName>
    </recommendedName>
</protein>
<dbReference type="RefSeq" id="WP_018195442.1">
    <property type="nucleotide sequence ID" value="NZ_CP130454.1"/>
</dbReference>
<comment type="caution">
    <text evidence="1">The sequence shown here is derived from an EMBL/GenBank/DDBJ whole genome shotgun (WGS) entry which is preliminary data.</text>
</comment>
<organism evidence="1 2">
    <name type="scientific">Candidatus Fervidibacter sacchari</name>
    <dbReference type="NCBI Taxonomy" id="1448929"/>
    <lineage>
        <taxon>Bacteria</taxon>
        <taxon>Candidatus Fervidibacterota</taxon>
        <taxon>Candidatus Fervidibacter</taxon>
    </lineage>
</organism>
<sequence>MSPKAPCVVGLRKEDAVKILDENGLRVQVKTTQPPRPRVKREPVSWRVIVQREIEGGFELIVTPEWIDWLPKGA</sequence>
<evidence type="ECO:0008006" key="3">
    <source>
        <dbReference type="Google" id="ProtNLM"/>
    </source>
</evidence>
<dbReference type="Proteomes" id="UP001204798">
    <property type="component" value="Unassembled WGS sequence"/>
</dbReference>